<keyword evidence="4 9" id="KW-0285">Flavoprotein</keyword>
<feature type="binding site" evidence="9">
    <location>
        <begin position="99"/>
        <end position="108"/>
    </location>
    <ligand>
        <name>FMN</name>
        <dbReference type="ChEBI" id="CHEBI:58210"/>
    </ligand>
</feature>
<dbReference type="AlphaFoldDB" id="A0A8E5MI60"/>
<comment type="subunit">
    <text evidence="9">Interacts with DRE2; as part of the cytosolic iron-sulfur (Fe-S) protein assembly (CIA) machinery.</text>
</comment>
<comment type="similarity">
    <text evidence="9">In the N-terminal section; belongs to the flavodoxin family.</text>
</comment>
<dbReference type="GO" id="GO:0016651">
    <property type="term" value="F:oxidoreductase activity, acting on NAD(P)H"/>
    <property type="evidence" value="ECO:0007669"/>
    <property type="project" value="UniProtKB-UniRule"/>
</dbReference>
<proteinExistence type="inferred from homology"/>
<dbReference type="SUPFAM" id="SSF52343">
    <property type="entry name" value="Ferredoxin reductase-like, C-terminal NADP-linked domain"/>
    <property type="match status" value="1"/>
</dbReference>
<evidence type="ECO:0000313" key="13">
    <source>
        <dbReference type="EMBL" id="QUC20686.1"/>
    </source>
</evidence>
<dbReference type="GO" id="GO:0050660">
    <property type="term" value="F:flavin adenine dinucleotide binding"/>
    <property type="evidence" value="ECO:0007669"/>
    <property type="project" value="UniProtKB-UniRule"/>
</dbReference>
<comment type="caution">
    <text evidence="9">Lacks conserved residue(s) required for the propagation of feature annotation.</text>
</comment>
<evidence type="ECO:0000259" key="11">
    <source>
        <dbReference type="PROSITE" id="PS50902"/>
    </source>
</evidence>
<evidence type="ECO:0000256" key="5">
    <source>
        <dbReference type="ARBA" id="ARBA00022643"/>
    </source>
</evidence>
<comment type="subcellular location">
    <subcellularLocation>
        <location evidence="9">Cytoplasm</location>
    </subcellularLocation>
    <subcellularLocation>
        <location evidence="9">Mitochondrion</location>
    </subcellularLocation>
    <text evidence="9">Relocalizes to mitochondria after H(2)O(2) exposure.</text>
</comment>
<dbReference type="PRINTS" id="PR00371">
    <property type="entry name" value="FPNCR"/>
</dbReference>
<keyword evidence="3 9" id="KW-0963">Cytoplasm</keyword>
<dbReference type="Proteomes" id="UP000027002">
    <property type="component" value="Chromosome 4"/>
</dbReference>
<dbReference type="Gene3D" id="2.40.30.10">
    <property type="entry name" value="Translation factors"/>
    <property type="match status" value="1"/>
</dbReference>
<evidence type="ECO:0000256" key="2">
    <source>
        <dbReference type="ARBA" id="ARBA00001974"/>
    </source>
</evidence>
<comment type="similarity">
    <text evidence="9">In the C-terminal section; belongs to the flavoprotein pyridine nucleotide cytochrome reductase family.</text>
</comment>
<accession>A0A8E5MI60</accession>
<dbReference type="InterPro" id="IPR003097">
    <property type="entry name" value="CysJ-like_FAD-binding"/>
</dbReference>
<feature type="binding site" evidence="9">
    <location>
        <position position="493"/>
    </location>
    <ligand>
        <name>NADP(+)</name>
        <dbReference type="ChEBI" id="CHEBI:58349"/>
    </ligand>
</feature>
<evidence type="ECO:0000256" key="3">
    <source>
        <dbReference type="ARBA" id="ARBA00022490"/>
    </source>
</evidence>
<dbReference type="Pfam" id="PF00175">
    <property type="entry name" value="NAD_binding_1"/>
    <property type="match status" value="1"/>
</dbReference>
<feature type="binding site" evidence="9">
    <location>
        <begin position="61"/>
        <end position="64"/>
    </location>
    <ligand>
        <name>FMN</name>
        <dbReference type="ChEBI" id="CHEBI:58210"/>
    </ligand>
</feature>
<dbReference type="InterPro" id="IPR017938">
    <property type="entry name" value="Riboflavin_synthase-like_b-brl"/>
</dbReference>
<protein>
    <recommendedName>
        <fullName evidence="9">NADPH-dependent diflavin oxidoreductase 1</fullName>
        <ecNumber evidence="9">1.18.1.-</ecNumber>
    </recommendedName>
    <alternativeName>
        <fullName evidence="9">NADPH-dependent FMN and FAD-containing oxidoreductase</fullName>
    </alternativeName>
</protein>
<feature type="binding site" evidence="9">
    <location>
        <begin position="14"/>
        <end position="19"/>
    </location>
    <ligand>
        <name>FMN</name>
        <dbReference type="ChEBI" id="CHEBI:58210"/>
    </ligand>
</feature>
<dbReference type="EMBL" id="CP072756">
    <property type="protein sequence ID" value="QUC20686.1"/>
    <property type="molecule type" value="Genomic_DNA"/>
</dbReference>
<dbReference type="InterPro" id="IPR023173">
    <property type="entry name" value="NADPH_Cyt_P450_Rdtase_alpha"/>
</dbReference>
<dbReference type="Gene3D" id="1.20.990.10">
    <property type="entry name" value="NADPH-cytochrome p450 Reductase, Chain A, domain 3"/>
    <property type="match status" value="1"/>
</dbReference>
<feature type="binding site" evidence="9">
    <location>
        <begin position="396"/>
        <end position="399"/>
    </location>
    <ligand>
        <name>FAD</name>
        <dbReference type="ChEBI" id="CHEBI:57692"/>
    </ligand>
</feature>
<dbReference type="GO" id="GO:0005829">
    <property type="term" value="C:cytosol"/>
    <property type="evidence" value="ECO:0007669"/>
    <property type="project" value="TreeGrafter"/>
</dbReference>
<dbReference type="PANTHER" id="PTHR19384">
    <property type="entry name" value="NITRIC OXIDE SYNTHASE-RELATED"/>
    <property type="match status" value="1"/>
</dbReference>
<dbReference type="InterPro" id="IPR008254">
    <property type="entry name" value="Flavodoxin/NO_synth"/>
</dbReference>
<feature type="domain" description="Flavodoxin-like" evidence="11">
    <location>
        <begin position="8"/>
        <end position="152"/>
    </location>
</feature>
<dbReference type="InterPro" id="IPR001433">
    <property type="entry name" value="OxRdtase_FAD/NAD-bd"/>
</dbReference>
<sequence>MSVPDRTVLVLYGSETGNAQDLAEELGRLCQRLHFTTRVDELDSAVLNDLLAHQIVLFVVSTTGQGDMPHNALSFWNKLLRKKLPPACLAGLEYSCVGLGDSTYLKFNWAARKLIRRLQQLGATTFMEPCEADEQFPEGIDGSFVRWAEDLRNYLLQHHPDPQGRQPIPDDEMLPPKWSLLPALDRISNTPSGGSSSSSSDAANHVPPAPPLDQLLLPNSLSATIAANERLTPPSHWQDVRLLTLAVSNPSGSPLNPNPGDCLTIYPKNFPADVQRIIGLMKWDFIADRPLDLTCCSLPPGLHTISTTCSLRDLLLHNVDIHAVPRRSFFKNISYFSDNRQQKDRLAEFATAEFLDEYFDYATRSKRTIIEVLEEFSSVRVPAHRLLDVFPLIRGRDFSIANYGNQCACPPRPLSARAPSYPPQPAPACRVQLVAALVKYRTILRKPRTGLCSNYIAHLPLNTTLSVTVKPVLSPIHGPANAKRPLVAIATGTGIAPVRALIQERLTHPGPHAPMLLFFGNRNQAADYLFAEEWESIAAAAAAAAAAAPDAPLAVFTAFSRDQREKVYVQDLVRQQAARVADLIPSKPIFMVCGGSSKMADACKRAVLDAIPGAGEEEPRKKLSEAITWWQEIW</sequence>
<gene>
    <name evidence="9" type="primary">TAH18</name>
    <name evidence="13" type="ORF">UV8b_04927</name>
</gene>
<feature type="binding site" evidence="9">
    <location>
        <position position="134"/>
    </location>
    <ligand>
        <name>FMN</name>
        <dbReference type="ChEBI" id="CHEBI:58210"/>
    </ligand>
</feature>
<organism evidence="13 14">
    <name type="scientific">Ustilaginoidea virens</name>
    <name type="common">Rice false smut fungus</name>
    <name type="synonym">Villosiclava virens</name>
    <dbReference type="NCBI Taxonomy" id="1159556"/>
    <lineage>
        <taxon>Eukaryota</taxon>
        <taxon>Fungi</taxon>
        <taxon>Dikarya</taxon>
        <taxon>Ascomycota</taxon>
        <taxon>Pezizomycotina</taxon>
        <taxon>Sordariomycetes</taxon>
        <taxon>Hypocreomycetidae</taxon>
        <taxon>Hypocreales</taxon>
        <taxon>Clavicipitaceae</taxon>
        <taxon>Ustilaginoidea</taxon>
    </lineage>
</organism>
<keyword evidence="14" id="KW-1185">Reference proteome</keyword>
<dbReference type="InterPro" id="IPR017927">
    <property type="entry name" value="FAD-bd_FR_type"/>
</dbReference>
<dbReference type="PROSITE" id="PS51384">
    <property type="entry name" value="FAD_FR"/>
    <property type="match status" value="1"/>
</dbReference>
<reference evidence="13" key="1">
    <citation type="submission" date="2020-03" db="EMBL/GenBank/DDBJ databases">
        <title>A mixture of massive structural variations and highly conserved coding sequences in Ustilaginoidea virens genome.</title>
        <authorList>
            <person name="Zhang K."/>
            <person name="Zhao Z."/>
            <person name="Zhang Z."/>
            <person name="Li Y."/>
            <person name="Hsiang T."/>
            <person name="Sun W."/>
        </authorList>
    </citation>
    <scope>NUCLEOTIDE SEQUENCE</scope>
    <source>
        <strain evidence="13">UV-8b</strain>
    </source>
</reference>
<evidence type="ECO:0000256" key="10">
    <source>
        <dbReference type="SAM" id="MobiDB-lite"/>
    </source>
</evidence>
<keyword evidence="9" id="KW-0496">Mitochondrion</keyword>
<dbReference type="SUPFAM" id="SSF63380">
    <property type="entry name" value="Riboflavin synthase domain-like"/>
    <property type="match status" value="1"/>
</dbReference>
<comment type="similarity">
    <text evidence="9">Belongs to the NADPH-dependent diflavin oxidoreductase NDOR1 family.</text>
</comment>
<keyword evidence="5 9" id="KW-0288">FMN</keyword>
<dbReference type="InterPro" id="IPR001094">
    <property type="entry name" value="Flavdoxin-like"/>
</dbReference>
<comment type="function">
    <text evidence="9">NADPH-dependent reductase which is a central component of the cytosolic iron-sulfur (Fe-S) protein assembly (CIA) machinery. Transfers electrons from NADPH via its FAD and FMN prosthetic groups to the [2Fe-2S] cluster of DRE2, another key component of the CIA machinery. In turn, this reduced cluster provides electrons for assembly of cytosolic iron-sulfur cluster proteins. Positively controls H(2)O(2)-induced cell death.</text>
</comment>
<dbReference type="GO" id="GO:0005739">
    <property type="term" value="C:mitochondrion"/>
    <property type="evidence" value="ECO:0007669"/>
    <property type="project" value="UniProtKB-SubCell"/>
</dbReference>
<dbReference type="Gene3D" id="3.40.50.80">
    <property type="entry name" value="Nucleotide-binding domain of ferredoxin-NADP reductase (FNR) module"/>
    <property type="match status" value="1"/>
</dbReference>
<dbReference type="InterPro" id="IPR029039">
    <property type="entry name" value="Flavoprotein-like_sf"/>
</dbReference>
<comment type="cofactor">
    <cofactor evidence="1 9">
        <name>FMN</name>
        <dbReference type="ChEBI" id="CHEBI:58210"/>
    </cofactor>
</comment>
<dbReference type="FunFam" id="3.40.50.360:FF:000034">
    <property type="entry name" value="NADPH-dependent diflavin oxidoreductase 1"/>
    <property type="match status" value="1"/>
</dbReference>
<dbReference type="InterPro" id="IPR028879">
    <property type="entry name" value="NDOR1"/>
</dbReference>
<dbReference type="GO" id="GO:0050661">
    <property type="term" value="F:NADP binding"/>
    <property type="evidence" value="ECO:0007669"/>
    <property type="project" value="UniProtKB-UniRule"/>
</dbReference>
<evidence type="ECO:0000259" key="12">
    <source>
        <dbReference type="PROSITE" id="PS51384"/>
    </source>
</evidence>
<feature type="binding site" evidence="9">
    <location>
        <begin position="450"/>
        <end position="453"/>
    </location>
    <ligand>
        <name>FAD</name>
        <dbReference type="ChEBI" id="CHEBI:57692"/>
    </ligand>
</feature>
<feature type="binding site" evidence="9">
    <location>
        <begin position="560"/>
        <end position="561"/>
    </location>
    <ligand>
        <name>NADP(+)</name>
        <dbReference type="ChEBI" id="CHEBI:58349"/>
    </ligand>
</feature>
<dbReference type="GO" id="GO:0160246">
    <property type="term" value="F:NADPH-iron-sulfur [2Fe-2S] protein oxidoreductase activity"/>
    <property type="evidence" value="ECO:0007669"/>
    <property type="project" value="InterPro"/>
</dbReference>
<dbReference type="SUPFAM" id="SSF52218">
    <property type="entry name" value="Flavoproteins"/>
    <property type="match status" value="1"/>
</dbReference>
<feature type="region of interest" description="Disordered" evidence="10">
    <location>
        <begin position="189"/>
        <end position="213"/>
    </location>
</feature>
<evidence type="ECO:0000256" key="6">
    <source>
        <dbReference type="ARBA" id="ARBA00022827"/>
    </source>
</evidence>
<feature type="binding site" evidence="9">
    <location>
        <begin position="566"/>
        <end position="570"/>
    </location>
    <ligand>
        <name>NADP(+)</name>
        <dbReference type="ChEBI" id="CHEBI:58349"/>
    </ligand>
</feature>
<evidence type="ECO:0000256" key="1">
    <source>
        <dbReference type="ARBA" id="ARBA00001917"/>
    </source>
</evidence>
<comment type="catalytic activity">
    <reaction evidence="9">
        <text>2 oxidized [2Fe-2S]-[protein] + NADPH = 2 reduced [2Fe-2S]-[protein] + NADP(+) + H(+)</text>
        <dbReference type="Rhea" id="RHEA:67716"/>
        <dbReference type="Rhea" id="RHEA-COMP:17327"/>
        <dbReference type="Rhea" id="RHEA-COMP:17328"/>
        <dbReference type="ChEBI" id="CHEBI:15378"/>
        <dbReference type="ChEBI" id="CHEBI:33737"/>
        <dbReference type="ChEBI" id="CHEBI:33738"/>
        <dbReference type="ChEBI" id="CHEBI:57783"/>
        <dbReference type="ChEBI" id="CHEBI:58349"/>
    </reaction>
</comment>
<evidence type="ECO:0000256" key="9">
    <source>
        <dbReference type="HAMAP-Rule" id="MF_03178"/>
    </source>
</evidence>
<keyword evidence="7 9" id="KW-0521">NADP</keyword>
<dbReference type="HAMAP" id="MF_03178">
    <property type="entry name" value="NDOR1"/>
    <property type="match status" value="1"/>
</dbReference>
<evidence type="ECO:0000256" key="7">
    <source>
        <dbReference type="ARBA" id="ARBA00022857"/>
    </source>
</evidence>
<dbReference type="InterPro" id="IPR039261">
    <property type="entry name" value="FNR_nucleotide-bd"/>
</dbReference>
<feature type="binding site" evidence="9">
    <location>
        <position position="630"/>
    </location>
    <ligand>
        <name>FAD</name>
        <dbReference type="ChEBI" id="CHEBI:57692"/>
    </ligand>
</feature>
<name>A0A8E5MI60_USTVR</name>
<dbReference type="OrthoDB" id="1856718at2759"/>
<comment type="cofactor">
    <cofactor evidence="2 9">
        <name>FAD</name>
        <dbReference type="ChEBI" id="CHEBI:57692"/>
    </cofactor>
</comment>
<dbReference type="Pfam" id="PF00258">
    <property type="entry name" value="Flavodoxin_1"/>
    <property type="match status" value="1"/>
</dbReference>
<evidence type="ECO:0000256" key="8">
    <source>
        <dbReference type="ARBA" id="ARBA00023002"/>
    </source>
</evidence>
<dbReference type="PROSITE" id="PS50902">
    <property type="entry name" value="FLAVODOXIN_LIKE"/>
    <property type="match status" value="1"/>
</dbReference>
<dbReference type="GO" id="GO:0016226">
    <property type="term" value="P:iron-sulfur cluster assembly"/>
    <property type="evidence" value="ECO:0007669"/>
    <property type="project" value="UniProtKB-UniRule"/>
</dbReference>
<dbReference type="GO" id="GO:0010181">
    <property type="term" value="F:FMN binding"/>
    <property type="evidence" value="ECO:0007669"/>
    <property type="project" value="UniProtKB-UniRule"/>
</dbReference>
<keyword evidence="6 9" id="KW-0274">FAD</keyword>
<dbReference type="Pfam" id="PF00667">
    <property type="entry name" value="FAD_binding_1"/>
    <property type="match status" value="1"/>
</dbReference>
<dbReference type="PANTHER" id="PTHR19384:SF10">
    <property type="entry name" value="NADPH-DEPENDENT DIFLAVIN OXIDOREDUCTASE 1"/>
    <property type="match status" value="1"/>
</dbReference>
<dbReference type="EC" id="1.18.1.-" evidence="9"/>
<evidence type="ECO:0000256" key="4">
    <source>
        <dbReference type="ARBA" id="ARBA00022630"/>
    </source>
</evidence>
<dbReference type="InterPro" id="IPR001709">
    <property type="entry name" value="Flavoprot_Pyr_Nucl_cyt_Rdtase"/>
</dbReference>
<evidence type="ECO:0000313" key="14">
    <source>
        <dbReference type="Proteomes" id="UP000027002"/>
    </source>
</evidence>
<feature type="domain" description="FAD-binding FR-type" evidence="12">
    <location>
        <begin position="218"/>
        <end position="486"/>
    </location>
</feature>
<dbReference type="Gene3D" id="3.40.50.360">
    <property type="match status" value="1"/>
</dbReference>
<keyword evidence="8 9" id="KW-0560">Oxidoreductase</keyword>
<dbReference type="PRINTS" id="PR00369">
    <property type="entry name" value="FLAVODOXIN"/>
</dbReference>